<protein>
    <submittedName>
        <fullName evidence="6">MFS transporter</fullName>
    </submittedName>
</protein>
<dbReference type="Proteomes" id="UP000604898">
    <property type="component" value="Unassembled WGS sequence"/>
</dbReference>
<proteinExistence type="predicted"/>
<dbReference type="EMBL" id="JAESVD010000002">
    <property type="protein sequence ID" value="MBL4912293.1"/>
    <property type="molecule type" value="Genomic_DNA"/>
</dbReference>
<name>A0ABS1SUT7_9GAMM</name>
<feature type="transmembrane region" description="Helical" evidence="4">
    <location>
        <begin position="82"/>
        <end position="100"/>
    </location>
</feature>
<accession>A0ABS1SUT7</accession>
<evidence type="ECO:0000313" key="6">
    <source>
        <dbReference type="EMBL" id="MBL4912293.1"/>
    </source>
</evidence>
<dbReference type="Pfam" id="PF07690">
    <property type="entry name" value="MFS_1"/>
    <property type="match status" value="1"/>
</dbReference>
<dbReference type="RefSeq" id="WP_202720811.1">
    <property type="nucleotide sequence ID" value="NZ_BPEX01000001.1"/>
</dbReference>
<evidence type="ECO:0000256" key="3">
    <source>
        <dbReference type="ARBA" id="ARBA00023136"/>
    </source>
</evidence>
<sequence length="407" mass="44450">MLTKNYQQEHRFIPFNVWLLTLAQAFAMSATPMMMLLGGLIGADIAPSPQMATLPIASMVIGLALSVLPVSRLMQRFGRKPVFIGGALLGACSGLVAAFATSQQNFVLFCLSAAMLGAAGAVVQQYRFAAMESVAEPMIAKAASRVLLGGLVAAVIGPELAILGAKLWPQAYVGAFFFLTLVSLIAAVILGFYRENELEREWSTPLVQDKARPLTEILAQSQLWVAVAGATLGYAMMSFVMTATPLHMHHVEHHSLEDTKWVIQSHIIAMYLPSLFSGILVARLGVSKMMLLGLLAYLVTIISALIGRELLNYWAALVLLGIGWNFLFVAGTSLLPRCYDKSERYKVQSFNDSFVFGAQAMASLCAGWVIHLLGWNMLLISCLPLIAVQLLLVLWWKWSRSQQASRL</sequence>
<dbReference type="InterPro" id="IPR036259">
    <property type="entry name" value="MFS_trans_sf"/>
</dbReference>
<feature type="transmembrane region" description="Helical" evidence="4">
    <location>
        <begin position="261"/>
        <end position="282"/>
    </location>
</feature>
<feature type="domain" description="Major facilitator superfamily (MFS) profile" evidence="5">
    <location>
        <begin position="222"/>
        <end position="407"/>
    </location>
</feature>
<feature type="transmembrane region" description="Helical" evidence="4">
    <location>
        <begin position="51"/>
        <end position="70"/>
    </location>
</feature>
<dbReference type="InterPro" id="IPR011701">
    <property type="entry name" value="MFS"/>
</dbReference>
<feature type="transmembrane region" description="Helical" evidence="4">
    <location>
        <begin position="106"/>
        <end position="126"/>
    </location>
</feature>
<comment type="caution">
    <text evidence="6">The sequence shown here is derived from an EMBL/GenBank/DDBJ whole genome shotgun (WGS) entry which is preliminary data.</text>
</comment>
<dbReference type="PANTHER" id="PTHR23534">
    <property type="entry name" value="MFS PERMEASE"/>
    <property type="match status" value="1"/>
</dbReference>
<feature type="transmembrane region" description="Helical" evidence="4">
    <location>
        <begin position="377"/>
        <end position="396"/>
    </location>
</feature>
<evidence type="ECO:0000313" key="7">
    <source>
        <dbReference type="Proteomes" id="UP000604898"/>
    </source>
</evidence>
<feature type="transmembrane region" description="Helical" evidence="4">
    <location>
        <begin position="171"/>
        <end position="193"/>
    </location>
</feature>
<feature type="transmembrane region" description="Helical" evidence="4">
    <location>
        <begin position="12"/>
        <end position="31"/>
    </location>
</feature>
<feature type="transmembrane region" description="Helical" evidence="4">
    <location>
        <begin position="146"/>
        <end position="165"/>
    </location>
</feature>
<reference evidence="6 7" key="1">
    <citation type="submission" date="2021-01" db="EMBL/GenBank/DDBJ databases">
        <title>Genome sequence of Shewanella schlegeliana JCM 11561.</title>
        <authorList>
            <person name="Zhang H."/>
            <person name="Li C."/>
        </authorList>
    </citation>
    <scope>NUCLEOTIDE SEQUENCE [LARGE SCALE GENOMIC DNA]</scope>
    <source>
        <strain evidence="6 7">JCM 11561</strain>
    </source>
</reference>
<dbReference type="PANTHER" id="PTHR23534:SF1">
    <property type="entry name" value="MAJOR FACILITATOR SUPERFAMILY PROTEIN"/>
    <property type="match status" value="1"/>
</dbReference>
<keyword evidence="3 4" id="KW-0472">Membrane</keyword>
<keyword evidence="7" id="KW-1185">Reference proteome</keyword>
<evidence type="ECO:0000256" key="4">
    <source>
        <dbReference type="SAM" id="Phobius"/>
    </source>
</evidence>
<dbReference type="Gene3D" id="1.20.1250.20">
    <property type="entry name" value="MFS general substrate transporter like domains"/>
    <property type="match status" value="1"/>
</dbReference>
<dbReference type="SUPFAM" id="SSF103473">
    <property type="entry name" value="MFS general substrate transporter"/>
    <property type="match status" value="1"/>
</dbReference>
<keyword evidence="1 4" id="KW-0812">Transmembrane</keyword>
<gene>
    <name evidence="6" type="ORF">JMA39_03975</name>
</gene>
<evidence type="ECO:0000256" key="1">
    <source>
        <dbReference type="ARBA" id="ARBA00022692"/>
    </source>
</evidence>
<feature type="transmembrane region" description="Helical" evidence="4">
    <location>
        <begin position="289"/>
        <end position="307"/>
    </location>
</feature>
<organism evidence="6 7">
    <name type="scientific">Shewanella schlegeliana</name>
    <dbReference type="NCBI Taxonomy" id="190308"/>
    <lineage>
        <taxon>Bacteria</taxon>
        <taxon>Pseudomonadati</taxon>
        <taxon>Pseudomonadota</taxon>
        <taxon>Gammaproteobacteria</taxon>
        <taxon>Alteromonadales</taxon>
        <taxon>Shewanellaceae</taxon>
        <taxon>Shewanella</taxon>
    </lineage>
</organism>
<feature type="transmembrane region" description="Helical" evidence="4">
    <location>
        <begin position="313"/>
        <end position="334"/>
    </location>
</feature>
<evidence type="ECO:0000259" key="5">
    <source>
        <dbReference type="PROSITE" id="PS50850"/>
    </source>
</evidence>
<keyword evidence="2 4" id="KW-1133">Transmembrane helix</keyword>
<dbReference type="InterPro" id="IPR020846">
    <property type="entry name" value="MFS_dom"/>
</dbReference>
<feature type="transmembrane region" description="Helical" evidence="4">
    <location>
        <begin position="223"/>
        <end position="241"/>
    </location>
</feature>
<feature type="transmembrane region" description="Helical" evidence="4">
    <location>
        <begin position="354"/>
        <end position="371"/>
    </location>
</feature>
<evidence type="ECO:0000256" key="2">
    <source>
        <dbReference type="ARBA" id="ARBA00022989"/>
    </source>
</evidence>
<dbReference type="PROSITE" id="PS50850">
    <property type="entry name" value="MFS"/>
    <property type="match status" value="1"/>
</dbReference>